<accession>W4FRJ9</accession>
<sequence>MVGKDALLASWRMSLNVSEQVVVDGKRLRVESDGLDRLKAVESRGFAHAHNAHTAHKTTFAFVSIATDATQRSKYLSTILRVPWKYQHMSRV</sequence>
<name>W4FRJ9_APHAT</name>
<dbReference type="VEuPathDB" id="FungiDB:H257_14802"/>
<organism evidence="1">
    <name type="scientific">Aphanomyces astaci</name>
    <name type="common">Crayfish plague agent</name>
    <dbReference type="NCBI Taxonomy" id="112090"/>
    <lineage>
        <taxon>Eukaryota</taxon>
        <taxon>Sar</taxon>
        <taxon>Stramenopiles</taxon>
        <taxon>Oomycota</taxon>
        <taxon>Saprolegniomycetes</taxon>
        <taxon>Saprolegniales</taxon>
        <taxon>Verrucalvaceae</taxon>
        <taxon>Aphanomyces</taxon>
    </lineage>
</organism>
<gene>
    <name evidence="1" type="ORF">H257_14802</name>
</gene>
<proteinExistence type="predicted"/>
<dbReference type="RefSeq" id="XP_009840990.1">
    <property type="nucleotide sequence ID" value="XM_009842688.1"/>
</dbReference>
<protein>
    <submittedName>
        <fullName evidence="1">Uncharacterized protein</fullName>
    </submittedName>
</protein>
<evidence type="ECO:0000313" key="1">
    <source>
        <dbReference type="EMBL" id="ETV69566.1"/>
    </source>
</evidence>
<dbReference type="AlphaFoldDB" id="W4FRJ9"/>
<dbReference type="EMBL" id="KI913175">
    <property type="protein sequence ID" value="ETV69566.1"/>
    <property type="molecule type" value="Genomic_DNA"/>
</dbReference>
<reference evidence="1" key="1">
    <citation type="submission" date="2013-12" db="EMBL/GenBank/DDBJ databases">
        <title>The Genome Sequence of Aphanomyces astaci APO3.</title>
        <authorList>
            <consortium name="The Broad Institute Genomics Platform"/>
            <person name="Russ C."/>
            <person name="Tyler B."/>
            <person name="van West P."/>
            <person name="Dieguez-Uribeondo J."/>
            <person name="Young S.K."/>
            <person name="Zeng Q."/>
            <person name="Gargeya S."/>
            <person name="Fitzgerald M."/>
            <person name="Abouelleil A."/>
            <person name="Alvarado L."/>
            <person name="Chapman S.B."/>
            <person name="Gainer-Dewar J."/>
            <person name="Goldberg J."/>
            <person name="Griggs A."/>
            <person name="Gujja S."/>
            <person name="Hansen M."/>
            <person name="Howarth C."/>
            <person name="Imamovic A."/>
            <person name="Ireland A."/>
            <person name="Larimer J."/>
            <person name="McCowan C."/>
            <person name="Murphy C."/>
            <person name="Pearson M."/>
            <person name="Poon T.W."/>
            <person name="Priest M."/>
            <person name="Roberts A."/>
            <person name="Saif S."/>
            <person name="Shea T."/>
            <person name="Sykes S."/>
            <person name="Wortman J."/>
            <person name="Nusbaum C."/>
            <person name="Birren B."/>
        </authorList>
    </citation>
    <scope>NUCLEOTIDE SEQUENCE [LARGE SCALE GENOMIC DNA]</scope>
    <source>
        <strain evidence="1">APO3</strain>
    </source>
</reference>
<dbReference type="GeneID" id="20816798"/>